<organism evidence="1">
    <name type="scientific">viral metagenome</name>
    <dbReference type="NCBI Taxonomy" id="1070528"/>
    <lineage>
        <taxon>unclassified sequences</taxon>
        <taxon>metagenomes</taxon>
        <taxon>organismal metagenomes</taxon>
    </lineage>
</organism>
<sequence>MKYFCMSQIKLNNNSRVIHGKPFDKDIAISFADTERNNLYINCIITPSILRADIPHKCDVERCPLFRLYIRDIFWKISDKALMYYECEKILKKKLPDDIVTYILKKCFT</sequence>
<evidence type="ECO:0000313" key="1">
    <source>
        <dbReference type="EMBL" id="QHT74796.1"/>
    </source>
</evidence>
<proteinExistence type="predicted"/>
<dbReference type="AlphaFoldDB" id="A0A6C0H3H7"/>
<accession>A0A6C0H3H7</accession>
<protein>
    <submittedName>
        <fullName evidence="1">Uncharacterized protein</fullName>
    </submittedName>
</protein>
<name>A0A6C0H3H7_9ZZZZ</name>
<dbReference type="EMBL" id="MN739858">
    <property type="protein sequence ID" value="QHT74796.1"/>
    <property type="molecule type" value="Genomic_DNA"/>
</dbReference>
<reference evidence="1" key="1">
    <citation type="journal article" date="2020" name="Nature">
        <title>Giant virus diversity and host interactions through global metagenomics.</title>
        <authorList>
            <person name="Schulz F."/>
            <person name="Roux S."/>
            <person name="Paez-Espino D."/>
            <person name="Jungbluth S."/>
            <person name="Walsh D.A."/>
            <person name="Denef V.J."/>
            <person name="McMahon K.D."/>
            <person name="Konstantinidis K.T."/>
            <person name="Eloe-Fadrosh E.A."/>
            <person name="Kyrpides N.C."/>
            <person name="Woyke T."/>
        </authorList>
    </citation>
    <scope>NUCLEOTIDE SEQUENCE</scope>
    <source>
        <strain evidence="1">GVMAG-M-3300023179-62</strain>
    </source>
</reference>